<evidence type="ECO:0000313" key="2">
    <source>
        <dbReference type="Proteomes" id="UP000601736"/>
    </source>
</evidence>
<comment type="caution">
    <text evidence="1">The sequence shown here is derived from an EMBL/GenBank/DDBJ whole genome shotgun (WGS) entry which is preliminary data.</text>
</comment>
<dbReference type="Proteomes" id="UP000601736">
    <property type="component" value="Unassembled WGS sequence"/>
</dbReference>
<reference evidence="1" key="1">
    <citation type="submission" date="2021-02" db="EMBL/GenBank/DDBJ databases">
        <authorList>
            <person name="Han P."/>
        </authorList>
    </citation>
    <scope>NUCLEOTIDE SEQUENCE</scope>
    <source>
        <strain evidence="1">Nitrosomonas nitrosa 18-3D</strain>
    </source>
</reference>
<proteinExistence type="predicted"/>
<organism evidence="1 2">
    <name type="scientific">Nitrosomonas nitrosa</name>
    <dbReference type="NCBI Taxonomy" id="52442"/>
    <lineage>
        <taxon>Bacteria</taxon>
        <taxon>Pseudomonadati</taxon>
        <taxon>Pseudomonadota</taxon>
        <taxon>Betaproteobacteria</taxon>
        <taxon>Nitrosomonadales</taxon>
        <taxon>Nitrosomonadaceae</taxon>
        <taxon>Nitrosomonas</taxon>
    </lineage>
</organism>
<dbReference type="AlphaFoldDB" id="A0A8H8YZ27"/>
<protein>
    <submittedName>
        <fullName evidence="1">Uncharacterized protein</fullName>
    </submittedName>
</protein>
<name>A0A8H8YZ27_9PROT</name>
<dbReference type="EMBL" id="CAJNAP010000012">
    <property type="protein sequence ID" value="CAE6503084.1"/>
    <property type="molecule type" value="Genomic_DNA"/>
</dbReference>
<gene>
    <name evidence="1" type="ORF">NMYAN_20311</name>
</gene>
<evidence type="ECO:0000313" key="1">
    <source>
        <dbReference type="EMBL" id="CAE6503084.1"/>
    </source>
</evidence>
<sequence>MGKEEQLQSVTRSYTFRGFIKITL</sequence>
<accession>A0A8H8YZ27</accession>